<evidence type="ECO:0000256" key="1">
    <source>
        <dbReference type="ARBA" id="ARBA00022801"/>
    </source>
</evidence>
<protein>
    <submittedName>
        <fullName evidence="3">Histidine phosphatase family protein</fullName>
    </submittedName>
</protein>
<dbReference type="CDD" id="cd07067">
    <property type="entry name" value="HP_PGM_like"/>
    <property type="match status" value="1"/>
</dbReference>
<dbReference type="InterPro" id="IPR051695">
    <property type="entry name" value="Phosphoglycerate_Mutase"/>
</dbReference>
<dbReference type="SUPFAM" id="SSF53254">
    <property type="entry name" value="Phosphoglycerate mutase-like"/>
    <property type="match status" value="1"/>
</dbReference>
<gene>
    <name evidence="3" type="ORF">ACFFJ3_05520</name>
</gene>
<dbReference type="PANTHER" id="PTHR46517:SF1">
    <property type="entry name" value="FRUCTOSE-2,6-BISPHOSPHATASE TIGAR"/>
    <property type="match status" value="1"/>
</dbReference>
<accession>A0ABV6EAE4</accession>
<sequence length="260" mass="28534">MKTWLLASLLSFSSLSVVNVSAAETDSVNIYFARHGKTILNTYDRVQGWADSPLTPAGVEVARYLGAGLKGIEFDRFYTSDAGRQRETMQTILQEIGQPQAKTTELTDLREEFFGGFEGLPNEEMANASAKTLGLDSGATMFKQITEGKIDLITMVNTISKSDDKKEAEDAVQVKTRMQRALNTMVQDALKSGDKNILVVSSGLSILMMISDMTDNPNKNKPLKNAAVVKIIYKNGKYTVTDVGDMSYVSKGQEALKNNH</sequence>
<feature type="chain" id="PRO_5047105777" evidence="2">
    <location>
        <begin position="23"/>
        <end position="260"/>
    </location>
</feature>
<dbReference type="InterPro" id="IPR029033">
    <property type="entry name" value="His_PPase_superfam"/>
</dbReference>
<dbReference type="Pfam" id="PF00300">
    <property type="entry name" value="His_Phos_1"/>
    <property type="match status" value="1"/>
</dbReference>
<evidence type="ECO:0000313" key="4">
    <source>
        <dbReference type="Proteomes" id="UP001589792"/>
    </source>
</evidence>
<evidence type="ECO:0000313" key="3">
    <source>
        <dbReference type="EMBL" id="MFC0225964.1"/>
    </source>
</evidence>
<feature type="signal peptide" evidence="2">
    <location>
        <begin position="1"/>
        <end position="22"/>
    </location>
</feature>
<keyword evidence="4" id="KW-1185">Reference proteome</keyword>
<dbReference type="RefSeq" id="WP_380673869.1">
    <property type="nucleotide sequence ID" value="NZ_CP173186.1"/>
</dbReference>
<dbReference type="Gene3D" id="3.40.50.1240">
    <property type="entry name" value="Phosphoglycerate mutase-like"/>
    <property type="match status" value="1"/>
</dbReference>
<dbReference type="Proteomes" id="UP001589792">
    <property type="component" value="Unassembled WGS sequence"/>
</dbReference>
<dbReference type="PANTHER" id="PTHR46517">
    <property type="entry name" value="FRUCTOSE-2,6-BISPHOSPHATASE TIGAR"/>
    <property type="match status" value="1"/>
</dbReference>
<keyword evidence="2" id="KW-0732">Signal</keyword>
<proteinExistence type="predicted"/>
<reference evidence="3 4" key="1">
    <citation type="submission" date="2024-09" db="EMBL/GenBank/DDBJ databases">
        <authorList>
            <person name="Sun Q."/>
            <person name="Mori K."/>
        </authorList>
    </citation>
    <scope>NUCLEOTIDE SEQUENCE [LARGE SCALE GENOMIC DNA]</scope>
    <source>
        <strain evidence="3 4">CCM 8626</strain>
    </source>
</reference>
<keyword evidence="1" id="KW-0378">Hydrolase</keyword>
<organism evidence="3 4">
    <name type="scientific">Serratia aquatilis</name>
    <dbReference type="NCBI Taxonomy" id="1737515"/>
    <lineage>
        <taxon>Bacteria</taxon>
        <taxon>Pseudomonadati</taxon>
        <taxon>Pseudomonadota</taxon>
        <taxon>Gammaproteobacteria</taxon>
        <taxon>Enterobacterales</taxon>
        <taxon>Yersiniaceae</taxon>
        <taxon>Serratia</taxon>
    </lineage>
</organism>
<comment type="caution">
    <text evidence="3">The sequence shown here is derived from an EMBL/GenBank/DDBJ whole genome shotgun (WGS) entry which is preliminary data.</text>
</comment>
<dbReference type="EMBL" id="JBHLXG010000004">
    <property type="protein sequence ID" value="MFC0225964.1"/>
    <property type="molecule type" value="Genomic_DNA"/>
</dbReference>
<dbReference type="SMART" id="SM00855">
    <property type="entry name" value="PGAM"/>
    <property type="match status" value="1"/>
</dbReference>
<dbReference type="InterPro" id="IPR013078">
    <property type="entry name" value="His_Pase_superF_clade-1"/>
</dbReference>
<evidence type="ECO:0000256" key="2">
    <source>
        <dbReference type="SAM" id="SignalP"/>
    </source>
</evidence>
<name>A0ABV6EAE4_9GAMM</name>